<gene>
    <name evidence="2" type="ORF">CGI_10000150</name>
</gene>
<name>K1PG13_MAGGI</name>
<dbReference type="AlphaFoldDB" id="K1PG13"/>
<dbReference type="HOGENOM" id="CLU_2656834_0_0_1"/>
<evidence type="ECO:0000313" key="2">
    <source>
        <dbReference type="EMBL" id="EKC17824.1"/>
    </source>
</evidence>
<evidence type="ECO:0000256" key="1">
    <source>
        <dbReference type="SAM" id="MobiDB-lite"/>
    </source>
</evidence>
<dbReference type="InParanoid" id="K1PG13"/>
<dbReference type="EMBL" id="JH821640">
    <property type="protein sequence ID" value="EKC17824.1"/>
    <property type="molecule type" value="Genomic_DNA"/>
</dbReference>
<accession>K1PG13</accession>
<protein>
    <submittedName>
        <fullName evidence="2">Uncharacterized protein</fullName>
    </submittedName>
</protein>
<sequence length="76" mass="8655">MLDSLVRVSRRVGWTPDRFATDHRAQPTHPGPVRTTRLAATAPERQYPQVETCTQGQERRAAGRSSVSRRPAFRRL</sequence>
<reference evidence="2" key="1">
    <citation type="journal article" date="2012" name="Nature">
        <title>The oyster genome reveals stress adaptation and complexity of shell formation.</title>
        <authorList>
            <person name="Zhang G."/>
            <person name="Fang X."/>
            <person name="Guo X."/>
            <person name="Li L."/>
            <person name="Luo R."/>
            <person name="Xu F."/>
            <person name="Yang P."/>
            <person name="Zhang L."/>
            <person name="Wang X."/>
            <person name="Qi H."/>
            <person name="Xiong Z."/>
            <person name="Que H."/>
            <person name="Xie Y."/>
            <person name="Holland P.W."/>
            <person name="Paps J."/>
            <person name="Zhu Y."/>
            <person name="Wu F."/>
            <person name="Chen Y."/>
            <person name="Wang J."/>
            <person name="Peng C."/>
            <person name="Meng J."/>
            <person name="Yang L."/>
            <person name="Liu J."/>
            <person name="Wen B."/>
            <person name="Zhang N."/>
            <person name="Huang Z."/>
            <person name="Zhu Q."/>
            <person name="Feng Y."/>
            <person name="Mount A."/>
            <person name="Hedgecock D."/>
            <person name="Xu Z."/>
            <person name="Liu Y."/>
            <person name="Domazet-Loso T."/>
            <person name="Du Y."/>
            <person name="Sun X."/>
            <person name="Zhang S."/>
            <person name="Liu B."/>
            <person name="Cheng P."/>
            <person name="Jiang X."/>
            <person name="Li J."/>
            <person name="Fan D."/>
            <person name="Wang W."/>
            <person name="Fu W."/>
            <person name="Wang T."/>
            <person name="Wang B."/>
            <person name="Zhang J."/>
            <person name="Peng Z."/>
            <person name="Li Y."/>
            <person name="Li N."/>
            <person name="Wang J."/>
            <person name="Chen M."/>
            <person name="He Y."/>
            <person name="Tan F."/>
            <person name="Song X."/>
            <person name="Zheng Q."/>
            <person name="Huang R."/>
            <person name="Yang H."/>
            <person name="Du X."/>
            <person name="Chen L."/>
            <person name="Yang M."/>
            <person name="Gaffney P.M."/>
            <person name="Wang S."/>
            <person name="Luo L."/>
            <person name="She Z."/>
            <person name="Ming Y."/>
            <person name="Huang W."/>
            <person name="Zhang S."/>
            <person name="Huang B."/>
            <person name="Zhang Y."/>
            <person name="Qu T."/>
            <person name="Ni P."/>
            <person name="Miao G."/>
            <person name="Wang J."/>
            <person name="Wang Q."/>
            <person name="Steinberg C.E."/>
            <person name="Wang H."/>
            <person name="Li N."/>
            <person name="Qian L."/>
            <person name="Zhang G."/>
            <person name="Li Y."/>
            <person name="Yang H."/>
            <person name="Liu X."/>
            <person name="Wang J."/>
            <person name="Yin Y."/>
            <person name="Wang J."/>
        </authorList>
    </citation>
    <scope>NUCLEOTIDE SEQUENCE [LARGE SCALE GENOMIC DNA]</scope>
    <source>
        <strain evidence="2">05x7-T-G4-1.051#20</strain>
    </source>
</reference>
<feature type="region of interest" description="Disordered" evidence="1">
    <location>
        <begin position="39"/>
        <end position="76"/>
    </location>
</feature>
<proteinExistence type="predicted"/>
<organism evidence="2">
    <name type="scientific">Magallana gigas</name>
    <name type="common">Pacific oyster</name>
    <name type="synonym">Crassostrea gigas</name>
    <dbReference type="NCBI Taxonomy" id="29159"/>
    <lineage>
        <taxon>Eukaryota</taxon>
        <taxon>Metazoa</taxon>
        <taxon>Spiralia</taxon>
        <taxon>Lophotrochozoa</taxon>
        <taxon>Mollusca</taxon>
        <taxon>Bivalvia</taxon>
        <taxon>Autobranchia</taxon>
        <taxon>Pteriomorphia</taxon>
        <taxon>Ostreida</taxon>
        <taxon>Ostreoidea</taxon>
        <taxon>Ostreidae</taxon>
        <taxon>Magallana</taxon>
    </lineage>
</organism>